<evidence type="ECO:0000256" key="1">
    <source>
        <dbReference type="ARBA" id="ARBA00022737"/>
    </source>
</evidence>
<sequence>MAVDKQNPELMFLLLQKGADVNKVTYQGYSPCQLTWGRNNREIQQHLLSVTEKSLQYLPESEDEDSSDSESEHSDDEYMYDDCKLMCQGLN</sequence>
<gene>
    <name evidence="4" type="ORF">AB205_0209690</name>
</gene>
<dbReference type="GO" id="GO:0051059">
    <property type="term" value="F:NF-kappaB binding"/>
    <property type="evidence" value="ECO:0007669"/>
    <property type="project" value="TreeGrafter"/>
</dbReference>
<evidence type="ECO:0000313" key="5">
    <source>
        <dbReference type="Proteomes" id="UP000228934"/>
    </source>
</evidence>
<dbReference type="GO" id="GO:0071356">
    <property type="term" value="P:cellular response to tumor necrosis factor"/>
    <property type="evidence" value="ECO:0007669"/>
    <property type="project" value="TreeGrafter"/>
</dbReference>
<dbReference type="AlphaFoldDB" id="A0A2G9RBC9"/>
<dbReference type="Proteomes" id="UP000228934">
    <property type="component" value="Unassembled WGS sequence"/>
</dbReference>
<accession>A0A2G9RBC9</accession>
<reference evidence="5" key="1">
    <citation type="journal article" date="2017" name="Nat. Commun.">
        <title>The North American bullfrog draft genome provides insight into hormonal regulation of long noncoding RNA.</title>
        <authorList>
            <person name="Hammond S.A."/>
            <person name="Warren R.L."/>
            <person name="Vandervalk B.P."/>
            <person name="Kucuk E."/>
            <person name="Khan H."/>
            <person name="Gibb E.A."/>
            <person name="Pandoh P."/>
            <person name="Kirk H."/>
            <person name="Zhao Y."/>
            <person name="Jones M."/>
            <person name="Mungall A.J."/>
            <person name="Coope R."/>
            <person name="Pleasance S."/>
            <person name="Moore R.A."/>
            <person name="Holt R.A."/>
            <person name="Round J.M."/>
            <person name="Ohora S."/>
            <person name="Walle B.V."/>
            <person name="Veldhoen N."/>
            <person name="Helbing C.C."/>
            <person name="Birol I."/>
        </authorList>
    </citation>
    <scope>NUCLEOTIDE SEQUENCE [LARGE SCALE GENOMIC DNA]</scope>
</reference>
<dbReference type="OrthoDB" id="20727at2759"/>
<evidence type="ECO:0000313" key="4">
    <source>
        <dbReference type="EMBL" id="PIO25192.1"/>
    </source>
</evidence>
<dbReference type="GO" id="GO:0005829">
    <property type="term" value="C:cytosol"/>
    <property type="evidence" value="ECO:0007669"/>
    <property type="project" value="TreeGrafter"/>
</dbReference>
<dbReference type="EMBL" id="KV954891">
    <property type="protein sequence ID" value="PIO25192.1"/>
    <property type="molecule type" value="Genomic_DNA"/>
</dbReference>
<name>A0A2G9RBC9_AQUCT</name>
<dbReference type="GO" id="GO:0034142">
    <property type="term" value="P:toll-like receptor 4 signaling pathway"/>
    <property type="evidence" value="ECO:0007669"/>
    <property type="project" value="TreeGrafter"/>
</dbReference>
<protein>
    <submittedName>
        <fullName evidence="4">Uncharacterized protein</fullName>
    </submittedName>
</protein>
<evidence type="ECO:0000256" key="3">
    <source>
        <dbReference type="SAM" id="MobiDB-lite"/>
    </source>
</evidence>
<keyword evidence="5" id="KW-1185">Reference proteome</keyword>
<dbReference type="PANTHER" id="PTHR46680:SF1">
    <property type="entry name" value="NF-KAPPA-B INHIBITOR ALPHA"/>
    <property type="match status" value="1"/>
</dbReference>
<keyword evidence="2" id="KW-0040">ANK repeat</keyword>
<feature type="compositionally biased region" description="Acidic residues" evidence="3">
    <location>
        <begin position="60"/>
        <end position="80"/>
    </location>
</feature>
<evidence type="ECO:0000256" key="2">
    <source>
        <dbReference type="ARBA" id="ARBA00023043"/>
    </source>
</evidence>
<organism evidence="4 5">
    <name type="scientific">Aquarana catesbeiana</name>
    <name type="common">American bullfrog</name>
    <name type="synonym">Rana catesbeiana</name>
    <dbReference type="NCBI Taxonomy" id="8400"/>
    <lineage>
        <taxon>Eukaryota</taxon>
        <taxon>Metazoa</taxon>
        <taxon>Chordata</taxon>
        <taxon>Craniata</taxon>
        <taxon>Vertebrata</taxon>
        <taxon>Euteleostomi</taxon>
        <taxon>Amphibia</taxon>
        <taxon>Batrachia</taxon>
        <taxon>Anura</taxon>
        <taxon>Neobatrachia</taxon>
        <taxon>Ranoidea</taxon>
        <taxon>Ranidae</taxon>
        <taxon>Aquarana</taxon>
    </lineage>
</organism>
<dbReference type="Gene3D" id="1.25.40.20">
    <property type="entry name" value="Ankyrin repeat-containing domain"/>
    <property type="match status" value="1"/>
</dbReference>
<dbReference type="PANTHER" id="PTHR46680">
    <property type="entry name" value="NF-KAPPA-B INHIBITOR ALPHA"/>
    <property type="match status" value="1"/>
</dbReference>
<dbReference type="InterPro" id="IPR051070">
    <property type="entry name" value="NF-kappa-B_inhibitor"/>
</dbReference>
<dbReference type="InterPro" id="IPR036770">
    <property type="entry name" value="Ankyrin_rpt-contain_sf"/>
</dbReference>
<proteinExistence type="predicted"/>
<keyword evidence="1" id="KW-0677">Repeat</keyword>
<feature type="region of interest" description="Disordered" evidence="3">
    <location>
        <begin position="56"/>
        <end position="80"/>
    </location>
</feature>
<dbReference type="SUPFAM" id="SSF48403">
    <property type="entry name" value="Ankyrin repeat"/>
    <property type="match status" value="1"/>
</dbReference>